<dbReference type="GO" id="GO:0016787">
    <property type="term" value="F:hydrolase activity"/>
    <property type="evidence" value="ECO:0007669"/>
    <property type="project" value="UniProtKB-KW"/>
</dbReference>
<dbReference type="PANTHER" id="PTHR34180">
    <property type="entry name" value="PEPTIDASE C45"/>
    <property type="match status" value="1"/>
</dbReference>
<dbReference type="EMBL" id="DF967972">
    <property type="protein sequence ID" value="GAP14018.1"/>
    <property type="molecule type" value="Genomic_DNA"/>
</dbReference>
<organism evidence="2">
    <name type="scientific">Longilinea arvoryzae</name>
    <dbReference type="NCBI Taxonomy" id="360412"/>
    <lineage>
        <taxon>Bacteria</taxon>
        <taxon>Bacillati</taxon>
        <taxon>Chloroflexota</taxon>
        <taxon>Anaerolineae</taxon>
        <taxon>Anaerolineales</taxon>
        <taxon>Anaerolineaceae</taxon>
        <taxon>Longilinea</taxon>
    </lineage>
</organism>
<evidence type="ECO:0000313" key="3">
    <source>
        <dbReference type="Proteomes" id="UP000055060"/>
    </source>
</evidence>
<dbReference type="NCBIfam" id="NF040521">
    <property type="entry name" value="C45_proenzyme"/>
    <property type="match status" value="1"/>
</dbReference>
<evidence type="ECO:0000259" key="1">
    <source>
        <dbReference type="Pfam" id="PF03417"/>
    </source>
</evidence>
<keyword evidence="2" id="KW-0378">Hydrolase</keyword>
<sequence>MDSRYQYRYIPLTGTSYQIGQQQAAFVQTDPALRTFFTSTPQEWIDSNYAEIAALYLQFCPGLLEEVQGIADGLSVAPGQIIYHLHTYLKPIHCSHFALLPQITRCGRTLVGRNYDFSPETEDMRLCLTRLQGKYSHLAFSTLLLGRADGMNDRGLVVTMSAGGIPVSNKPGMTPPLQKGLQFWAVVRSLLENCSDVSEALQWLRQIPCGGNPILILADKKGQAAKVEVHGKELAVEHADPFVCATNHYTSPELARYSQPVMSNSQVRRQLMLDLIAQRAPSITHDDIRALLAGRYPQGLCNHFYKEYFGTLYSFIADPMNGSIEICFGSPAVNEKHTFTFEQPAEVQVFPVELPQADGFAQFWG</sequence>
<dbReference type="RefSeq" id="WP_075073308.1">
    <property type="nucleotide sequence ID" value="NZ_DF967972.1"/>
</dbReference>
<evidence type="ECO:0000313" key="2">
    <source>
        <dbReference type="EMBL" id="GAP14018.1"/>
    </source>
</evidence>
<feature type="domain" description="Peptidase C45 hydrolase" evidence="1">
    <location>
        <begin position="108"/>
        <end position="332"/>
    </location>
</feature>
<dbReference type="InterPro" id="IPR047794">
    <property type="entry name" value="C45_proenzyme-like"/>
</dbReference>
<dbReference type="Proteomes" id="UP000055060">
    <property type="component" value="Unassembled WGS sequence"/>
</dbReference>
<dbReference type="InterPro" id="IPR029055">
    <property type="entry name" value="Ntn_hydrolases_N"/>
</dbReference>
<dbReference type="Gene3D" id="3.60.60.10">
    <property type="entry name" value="Penicillin V Acylase, Chain A"/>
    <property type="match status" value="1"/>
</dbReference>
<gene>
    <name evidence="2" type="ORF">LARV_01778</name>
</gene>
<dbReference type="SUPFAM" id="SSF56235">
    <property type="entry name" value="N-terminal nucleophile aminohydrolases (Ntn hydrolases)"/>
    <property type="match status" value="1"/>
</dbReference>
<dbReference type="PANTHER" id="PTHR34180:SF1">
    <property type="entry name" value="BETA-ALANYL-DOPAMINE_CARCININE HYDROLASE"/>
    <property type="match status" value="1"/>
</dbReference>
<keyword evidence="3" id="KW-1185">Reference proteome</keyword>
<reference evidence="2" key="1">
    <citation type="submission" date="2015-07" db="EMBL/GenBank/DDBJ databases">
        <title>Draft Genome Sequences of Anaerolinea thermolimosa IMO-1, Bellilinea caldifistulae GOMI-1, Leptolinea tardivitalis YMTK-2, Levilinea saccharolytica KIBI-1,Longilinea arvoryzae KOME-1, Previously Described as Members of the Anaerolineaceae (Chloroflexi).</title>
        <authorList>
            <person name="Sekiguchi Y."/>
            <person name="Ohashi A."/>
            <person name="Matsuura N."/>
            <person name="Tourlousse M.D."/>
        </authorList>
    </citation>
    <scope>NUCLEOTIDE SEQUENCE [LARGE SCALE GENOMIC DNA]</scope>
    <source>
        <strain evidence="2">KOME-1</strain>
    </source>
</reference>
<dbReference type="Pfam" id="PF03417">
    <property type="entry name" value="AAT"/>
    <property type="match status" value="1"/>
</dbReference>
<dbReference type="InterPro" id="IPR005079">
    <property type="entry name" value="Peptidase_C45_hydrolase"/>
</dbReference>
<accession>A0A0S7BIL5</accession>
<proteinExistence type="predicted"/>
<dbReference type="AlphaFoldDB" id="A0A0S7BIL5"/>
<dbReference type="InterPro" id="IPR047801">
    <property type="entry name" value="Peptidase_C45"/>
</dbReference>
<dbReference type="STRING" id="360412.LARV_01778"/>
<protein>
    <submittedName>
        <fullName evidence="2">Predicted choloylglycine hydrolase</fullName>
    </submittedName>
</protein>
<name>A0A0S7BIL5_9CHLR</name>